<accession>A0ABN1RXW5</accession>
<protein>
    <submittedName>
        <fullName evidence="2">SAM-dependent methyltransferase</fullName>
    </submittedName>
</protein>
<dbReference type="InterPro" id="IPR006764">
    <property type="entry name" value="SAM_dep_MeTrfase_SAV2177_type"/>
</dbReference>
<sequence length="279" mass="30643">MGERVPAGVDASRPSVARMYDYGLGGKDNFEIDRRVVARLQADMPESMGVPRINRAMHRRIVRHLAGEAGIRQFIDLGSGLPTRDNTHQVAERFGGEARVVYVEHDPMVVVHANALLGGDRVGVVPGDLRDVKAVLEHEGTRRLIDFSEPVGVLFVAILHQFSDDEDPEGIVRAYMDAVPSGSHLVVSHFHRGAPGAEAIERRLLETVGSGYHRTMEQIQRYFLGMEMADPGLVYASRWRPDPAFDREVFPEAAAPLNGADGEPSPTDRLIVGGVARKP</sequence>
<dbReference type="GO" id="GO:0008168">
    <property type="term" value="F:methyltransferase activity"/>
    <property type="evidence" value="ECO:0007669"/>
    <property type="project" value="UniProtKB-KW"/>
</dbReference>
<evidence type="ECO:0000313" key="3">
    <source>
        <dbReference type="Proteomes" id="UP001500665"/>
    </source>
</evidence>
<comment type="caution">
    <text evidence="2">The sequence shown here is derived from an EMBL/GenBank/DDBJ whole genome shotgun (WGS) entry which is preliminary data.</text>
</comment>
<keyword evidence="2" id="KW-0808">Transferase</keyword>
<dbReference type="SUPFAM" id="SSF53335">
    <property type="entry name" value="S-adenosyl-L-methionine-dependent methyltransferases"/>
    <property type="match status" value="1"/>
</dbReference>
<dbReference type="RefSeq" id="WP_344246616.1">
    <property type="nucleotide sequence ID" value="NZ_BAAAHH010000050.1"/>
</dbReference>
<name>A0ABN1RXW5_9ACTN</name>
<dbReference type="PIRSF" id="PIRSF017393">
    <property type="entry name" value="MTase_SAV2177"/>
    <property type="match status" value="1"/>
</dbReference>
<organism evidence="2 3">
    <name type="scientific">Actinocorallia libanotica</name>
    <dbReference type="NCBI Taxonomy" id="46162"/>
    <lineage>
        <taxon>Bacteria</taxon>
        <taxon>Bacillati</taxon>
        <taxon>Actinomycetota</taxon>
        <taxon>Actinomycetes</taxon>
        <taxon>Streptosporangiales</taxon>
        <taxon>Thermomonosporaceae</taxon>
        <taxon>Actinocorallia</taxon>
    </lineage>
</organism>
<dbReference type="Gene3D" id="3.40.50.150">
    <property type="entry name" value="Vaccinia Virus protein VP39"/>
    <property type="match status" value="1"/>
</dbReference>
<feature type="region of interest" description="Disordered" evidence="1">
    <location>
        <begin position="255"/>
        <end position="279"/>
    </location>
</feature>
<dbReference type="GO" id="GO:0032259">
    <property type="term" value="P:methylation"/>
    <property type="evidence" value="ECO:0007669"/>
    <property type="project" value="UniProtKB-KW"/>
</dbReference>
<gene>
    <name evidence="2" type="ORF">GCM10009550_71390</name>
</gene>
<dbReference type="InterPro" id="IPR029063">
    <property type="entry name" value="SAM-dependent_MTases_sf"/>
</dbReference>
<dbReference type="Pfam" id="PF04672">
    <property type="entry name" value="Methyltransf_19"/>
    <property type="match status" value="1"/>
</dbReference>
<proteinExistence type="predicted"/>
<reference evidence="2 3" key="1">
    <citation type="journal article" date="2019" name="Int. J. Syst. Evol. Microbiol.">
        <title>The Global Catalogue of Microorganisms (GCM) 10K type strain sequencing project: providing services to taxonomists for standard genome sequencing and annotation.</title>
        <authorList>
            <consortium name="The Broad Institute Genomics Platform"/>
            <consortium name="The Broad Institute Genome Sequencing Center for Infectious Disease"/>
            <person name="Wu L."/>
            <person name="Ma J."/>
        </authorList>
    </citation>
    <scope>NUCLEOTIDE SEQUENCE [LARGE SCALE GENOMIC DNA]</scope>
    <source>
        <strain evidence="2 3">JCM 10696</strain>
    </source>
</reference>
<keyword evidence="2" id="KW-0489">Methyltransferase</keyword>
<keyword evidence="3" id="KW-1185">Reference proteome</keyword>
<dbReference type="EMBL" id="BAAAHH010000050">
    <property type="protein sequence ID" value="GAA0967476.1"/>
    <property type="molecule type" value="Genomic_DNA"/>
</dbReference>
<evidence type="ECO:0000313" key="2">
    <source>
        <dbReference type="EMBL" id="GAA0967476.1"/>
    </source>
</evidence>
<evidence type="ECO:0000256" key="1">
    <source>
        <dbReference type="SAM" id="MobiDB-lite"/>
    </source>
</evidence>
<dbReference type="Proteomes" id="UP001500665">
    <property type="component" value="Unassembled WGS sequence"/>
</dbReference>